<evidence type="ECO:0000256" key="17">
    <source>
        <dbReference type="RuleBase" id="RU003403"/>
    </source>
</evidence>
<dbReference type="Pfam" id="PF00361">
    <property type="entry name" value="Proton_antipo_M"/>
    <property type="match status" value="1"/>
</dbReference>
<keyword evidence="14 17" id="KW-0496">Mitochondrion</keyword>
<evidence type="ECO:0000256" key="11">
    <source>
        <dbReference type="ARBA" id="ARBA00022989"/>
    </source>
</evidence>
<sequence length="311" mass="35284">MMKLYPAWFVFSFTNITGLTMIISSPNWLTMWIGFELSLLGFLPMFIMNKSSIDSMVKYLLLQSGGSALMLASMIINSAIQSENMFLLSILLKIGLFPFFQWVPTIMTTLTWFGCFMIATIQKMGPMIMLLKKNNNSFMLLLISSTLSILISGMMGLNQTNLRTLLGYSSISHTAWMATSLVKSSKLMTTYLVYYLLISMMLFFFLNKKNLNKINIYYSNNDPNLPKIIVMLMILAGLPPFSMFFLKLAILTQISCYSLITSMLILGTALSSYYYLTFIITNLIKSNSKKNLLWQGSMILAMSHSPLLMIL</sequence>
<feature type="domain" description="NADH:quinone oxidoreductase/Mrp antiporter transmembrane" evidence="18">
    <location>
        <begin position="84"/>
        <end position="267"/>
    </location>
</feature>
<feature type="transmembrane region" description="Helical" evidence="17">
    <location>
        <begin position="228"/>
        <end position="251"/>
    </location>
</feature>
<keyword evidence="12 17" id="KW-0520">NAD</keyword>
<dbReference type="PANTHER" id="PTHR46552">
    <property type="entry name" value="NADH-UBIQUINONE OXIDOREDUCTASE CHAIN 2"/>
    <property type="match status" value="1"/>
</dbReference>
<evidence type="ECO:0000256" key="14">
    <source>
        <dbReference type="ARBA" id="ARBA00023128"/>
    </source>
</evidence>
<keyword evidence="8 17" id="KW-0999">Mitochondrion inner membrane</keyword>
<feature type="transmembrane region" description="Helical" evidence="17">
    <location>
        <begin position="7"/>
        <end position="23"/>
    </location>
</feature>
<keyword evidence="6 17" id="KW-0679">Respiratory chain</keyword>
<evidence type="ECO:0000256" key="5">
    <source>
        <dbReference type="ARBA" id="ARBA00022448"/>
    </source>
</evidence>
<reference evidence="19" key="2">
    <citation type="journal article" date="2009" name="BMC Genomics">
        <title>Complete mitochondrial genome of Bugula neritina (Bryozoa, Gymnolaemata, Cheilostomata): phylogenetic position of Bryozoa and phylogeny of lophophorates within the Lophotrochozoa.</title>
        <authorList>
            <person name="Jang K.H."/>
            <person name="Hwang U.W."/>
        </authorList>
    </citation>
    <scope>NUCLEOTIDE SEQUENCE</scope>
</reference>
<keyword evidence="7 17" id="KW-0812">Transmembrane</keyword>
<keyword evidence="5" id="KW-0813">Transport</keyword>
<evidence type="ECO:0000256" key="12">
    <source>
        <dbReference type="ARBA" id="ARBA00023027"/>
    </source>
</evidence>
<dbReference type="PRINTS" id="PR01436">
    <property type="entry name" value="NADHDHGNASE2"/>
</dbReference>
<proteinExistence type="inferred from homology"/>
<keyword evidence="10 17" id="KW-0249">Electron transport</keyword>
<accession>A9UKA0</accession>
<evidence type="ECO:0000256" key="16">
    <source>
        <dbReference type="ARBA" id="ARBA00049551"/>
    </source>
</evidence>
<evidence type="ECO:0000256" key="9">
    <source>
        <dbReference type="ARBA" id="ARBA00022967"/>
    </source>
</evidence>
<evidence type="ECO:0000256" key="4">
    <source>
        <dbReference type="ARBA" id="ARBA00021008"/>
    </source>
</evidence>
<dbReference type="GO" id="GO:0005743">
    <property type="term" value="C:mitochondrial inner membrane"/>
    <property type="evidence" value="ECO:0007669"/>
    <property type="project" value="UniProtKB-SubCell"/>
</dbReference>
<keyword evidence="11 17" id="KW-1133">Transmembrane helix</keyword>
<evidence type="ECO:0000256" key="8">
    <source>
        <dbReference type="ARBA" id="ARBA00022792"/>
    </source>
</evidence>
<dbReference type="InterPro" id="IPR001750">
    <property type="entry name" value="ND/Mrp_TM"/>
</dbReference>
<feature type="transmembrane region" description="Helical" evidence="17">
    <location>
        <begin position="59"/>
        <end position="79"/>
    </location>
</feature>
<comment type="subcellular location">
    <subcellularLocation>
        <location evidence="1 17">Mitochondrion inner membrane</location>
        <topology evidence="1 17">Multi-pass membrane protein</topology>
    </subcellularLocation>
</comment>
<name>A9UKA0_BUGNE</name>
<evidence type="ECO:0000256" key="13">
    <source>
        <dbReference type="ARBA" id="ARBA00023075"/>
    </source>
</evidence>
<dbReference type="CTD" id="4536"/>
<evidence type="ECO:0000256" key="6">
    <source>
        <dbReference type="ARBA" id="ARBA00022660"/>
    </source>
</evidence>
<comment type="function">
    <text evidence="17">Core subunit of the mitochondrial membrane respiratory chain NADH dehydrogenase (Complex I) which catalyzes electron transfer from NADH through the respiratory chain, using ubiquinone as an electron acceptor. Essential for the catalytic activity and assembly of complex I.</text>
</comment>
<evidence type="ECO:0000256" key="7">
    <source>
        <dbReference type="ARBA" id="ARBA00022692"/>
    </source>
</evidence>
<dbReference type="RefSeq" id="YP_001648402.1">
    <property type="nucleotide sequence ID" value="NC_010197.1"/>
</dbReference>
<dbReference type="EMBL" id="AY690838">
    <property type="protein sequence ID" value="AAT79559.1"/>
    <property type="molecule type" value="Genomic_DNA"/>
</dbReference>
<comment type="similarity">
    <text evidence="2 17">Belongs to the complex I subunit 2 family.</text>
</comment>
<feature type="transmembrane region" description="Helical" evidence="17">
    <location>
        <begin position="99"/>
        <end position="118"/>
    </location>
</feature>
<feature type="transmembrane region" description="Helical" evidence="17">
    <location>
        <begin position="257"/>
        <end position="280"/>
    </location>
</feature>
<feature type="transmembrane region" description="Helical" evidence="17">
    <location>
        <begin position="29"/>
        <end position="47"/>
    </location>
</feature>
<evidence type="ECO:0000256" key="2">
    <source>
        <dbReference type="ARBA" id="ARBA00007012"/>
    </source>
</evidence>
<dbReference type="GeneID" id="5846135"/>
<evidence type="ECO:0000256" key="15">
    <source>
        <dbReference type="ARBA" id="ARBA00023136"/>
    </source>
</evidence>
<evidence type="ECO:0000313" key="19">
    <source>
        <dbReference type="EMBL" id="AAT79559.1"/>
    </source>
</evidence>
<evidence type="ECO:0000256" key="1">
    <source>
        <dbReference type="ARBA" id="ARBA00004448"/>
    </source>
</evidence>
<dbReference type="InterPro" id="IPR050175">
    <property type="entry name" value="Complex_I_Subunit_2"/>
</dbReference>
<gene>
    <name evidence="19" type="primary">ND2</name>
</gene>
<keyword evidence="9 17" id="KW-1278">Translocase</keyword>
<geneLocation type="mitochondrion" evidence="19"/>
<keyword evidence="13 17" id="KW-0830">Ubiquinone</keyword>
<feature type="transmembrane region" description="Helical" evidence="17">
    <location>
        <begin position="138"/>
        <end position="157"/>
    </location>
</feature>
<evidence type="ECO:0000256" key="10">
    <source>
        <dbReference type="ARBA" id="ARBA00022982"/>
    </source>
</evidence>
<reference evidence="19" key="1">
    <citation type="submission" date="2004-07" db="EMBL/GenBank/DDBJ databases">
        <authorList>
            <person name="Jang K."/>
        </authorList>
    </citation>
    <scope>NUCLEOTIDE SEQUENCE</scope>
</reference>
<dbReference type="GO" id="GO:0008137">
    <property type="term" value="F:NADH dehydrogenase (ubiquinone) activity"/>
    <property type="evidence" value="ECO:0007669"/>
    <property type="project" value="UniProtKB-EC"/>
</dbReference>
<dbReference type="AlphaFoldDB" id="A9UKA0"/>
<evidence type="ECO:0000259" key="18">
    <source>
        <dbReference type="Pfam" id="PF00361"/>
    </source>
</evidence>
<feature type="transmembrane region" description="Helical" evidence="17">
    <location>
        <begin position="187"/>
        <end position="207"/>
    </location>
</feature>
<organism evidence="19">
    <name type="scientific">Bugula neritina</name>
    <name type="common">Brown bryozoan</name>
    <name type="synonym">Sertularia neritina</name>
    <dbReference type="NCBI Taxonomy" id="10212"/>
    <lineage>
        <taxon>Eukaryota</taxon>
        <taxon>Metazoa</taxon>
        <taxon>Spiralia</taxon>
        <taxon>Lophotrochozoa</taxon>
        <taxon>Bryozoa</taxon>
        <taxon>Gymnolaemata</taxon>
        <taxon>Cheilostomatida</taxon>
        <taxon>Flustrina</taxon>
        <taxon>Buguloidea</taxon>
        <taxon>Bugulidae</taxon>
        <taxon>Bugula</taxon>
    </lineage>
</organism>
<dbReference type="GO" id="GO:0006120">
    <property type="term" value="P:mitochondrial electron transport, NADH to ubiquinone"/>
    <property type="evidence" value="ECO:0007669"/>
    <property type="project" value="InterPro"/>
</dbReference>
<dbReference type="InterPro" id="IPR003917">
    <property type="entry name" value="NADH_UbQ_OxRdtase_chain2"/>
</dbReference>
<keyword evidence="15 17" id="KW-0472">Membrane</keyword>
<dbReference type="EC" id="7.1.1.2" evidence="3 17"/>
<evidence type="ECO:0000256" key="3">
    <source>
        <dbReference type="ARBA" id="ARBA00012944"/>
    </source>
</evidence>
<dbReference type="PANTHER" id="PTHR46552:SF1">
    <property type="entry name" value="NADH-UBIQUINONE OXIDOREDUCTASE CHAIN 2"/>
    <property type="match status" value="1"/>
</dbReference>
<protein>
    <recommendedName>
        <fullName evidence="4 17">NADH-ubiquinone oxidoreductase chain 2</fullName>
        <ecNumber evidence="3 17">7.1.1.2</ecNumber>
    </recommendedName>
</protein>
<comment type="catalytic activity">
    <reaction evidence="16 17">
        <text>a ubiquinone + NADH + 5 H(+)(in) = a ubiquinol + NAD(+) + 4 H(+)(out)</text>
        <dbReference type="Rhea" id="RHEA:29091"/>
        <dbReference type="Rhea" id="RHEA-COMP:9565"/>
        <dbReference type="Rhea" id="RHEA-COMP:9566"/>
        <dbReference type="ChEBI" id="CHEBI:15378"/>
        <dbReference type="ChEBI" id="CHEBI:16389"/>
        <dbReference type="ChEBI" id="CHEBI:17976"/>
        <dbReference type="ChEBI" id="CHEBI:57540"/>
        <dbReference type="ChEBI" id="CHEBI:57945"/>
        <dbReference type="EC" id="7.1.1.2"/>
    </reaction>
</comment>